<proteinExistence type="predicted"/>
<accession>A0ABX7Q910</accession>
<reference evidence="1 2" key="1">
    <citation type="submission" date="2021-03" db="EMBL/GenBank/DDBJ databases">
        <title>Flavobacterium kribbensis sp. nov, an endophytic bacteria, isolated from soybean.</title>
        <authorList>
            <person name="Lee J."/>
            <person name="Seo J."/>
        </authorList>
    </citation>
    <scope>NUCLEOTIDE SEQUENCE [LARGE SCALE GENOMIC DNA]</scope>
    <source>
        <strain evidence="1 2">BB8</strain>
    </source>
</reference>
<organism evidence="1 2">
    <name type="scientific">Flavobacterium endoglycinae</name>
    <dbReference type="NCBI Taxonomy" id="2816357"/>
    <lineage>
        <taxon>Bacteria</taxon>
        <taxon>Pseudomonadati</taxon>
        <taxon>Bacteroidota</taxon>
        <taxon>Flavobacteriia</taxon>
        <taxon>Flavobacteriales</taxon>
        <taxon>Flavobacteriaceae</taxon>
        <taxon>Flavobacterium</taxon>
    </lineage>
</organism>
<sequence length="137" mass="16190">MTDSDYTRKIATIINKHIGNLENELHKDYGGSMEHLWIDFQLIEDHKTYPFRFQKRVGIPSSFTEFYSYNVGHYTVRPDFVKLQILSSEEEICSYVFELLYKSTQVLEEKQKKLEGFNVIAFRLDFLSACKKLGYII</sequence>
<keyword evidence="2" id="KW-1185">Reference proteome</keyword>
<evidence type="ECO:0000313" key="1">
    <source>
        <dbReference type="EMBL" id="QSW87133.1"/>
    </source>
</evidence>
<evidence type="ECO:0008006" key="3">
    <source>
        <dbReference type="Google" id="ProtNLM"/>
    </source>
</evidence>
<evidence type="ECO:0000313" key="2">
    <source>
        <dbReference type="Proteomes" id="UP000663440"/>
    </source>
</evidence>
<protein>
    <recommendedName>
        <fullName evidence="3">Immunity protein 63 domain-containing protein</fullName>
    </recommendedName>
</protein>
<dbReference type="EMBL" id="CP071448">
    <property type="protein sequence ID" value="QSW87133.1"/>
    <property type="molecule type" value="Genomic_DNA"/>
</dbReference>
<dbReference type="RefSeq" id="WP_207294396.1">
    <property type="nucleotide sequence ID" value="NZ_CP071448.1"/>
</dbReference>
<name>A0ABX7Q910_9FLAO</name>
<gene>
    <name evidence="1" type="ORF">J0383_12585</name>
</gene>
<dbReference type="Proteomes" id="UP000663440">
    <property type="component" value="Chromosome"/>
</dbReference>